<dbReference type="Pfam" id="PF00218">
    <property type="entry name" value="IGPS"/>
    <property type="match status" value="1"/>
</dbReference>
<dbReference type="FunFam" id="3.20.20.70:FF:000024">
    <property type="entry name" value="Indole-3-glycerol phosphate synthase"/>
    <property type="match status" value="1"/>
</dbReference>
<name>A0A2A4SX51_9DELT</name>
<keyword evidence="6 8" id="KW-0057">Aromatic amino acid biosynthesis</keyword>
<evidence type="ECO:0000256" key="7">
    <source>
        <dbReference type="ARBA" id="ARBA00023239"/>
    </source>
</evidence>
<keyword evidence="5 8" id="KW-0822">Tryptophan biosynthesis</keyword>
<dbReference type="Gene3D" id="3.20.20.70">
    <property type="entry name" value="Aldolase class I"/>
    <property type="match status" value="1"/>
</dbReference>
<evidence type="ECO:0000256" key="2">
    <source>
        <dbReference type="ARBA" id="ARBA00004696"/>
    </source>
</evidence>
<dbReference type="AlphaFoldDB" id="A0A2A4SX51"/>
<dbReference type="UniPathway" id="UPA00035">
    <property type="reaction ID" value="UER00043"/>
</dbReference>
<comment type="caution">
    <text evidence="10">The sequence shown here is derived from an EMBL/GenBank/DDBJ whole genome shotgun (WGS) entry which is preliminary data.</text>
</comment>
<dbReference type="GO" id="GO:0004425">
    <property type="term" value="F:indole-3-glycerol-phosphate synthase activity"/>
    <property type="evidence" value="ECO:0007669"/>
    <property type="project" value="UniProtKB-UniRule"/>
</dbReference>
<evidence type="ECO:0000256" key="3">
    <source>
        <dbReference type="ARBA" id="ARBA00022605"/>
    </source>
</evidence>
<dbReference type="NCBIfam" id="NF001377">
    <property type="entry name" value="PRK00278.2-4"/>
    <property type="match status" value="1"/>
</dbReference>
<keyword evidence="4 8" id="KW-0210">Decarboxylase</keyword>
<comment type="similarity">
    <text evidence="8">Belongs to the TrpC family.</text>
</comment>
<dbReference type="Proteomes" id="UP000218113">
    <property type="component" value="Unassembled WGS sequence"/>
</dbReference>
<dbReference type="EC" id="4.1.1.48" evidence="8"/>
<dbReference type="InterPro" id="IPR045186">
    <property type="entry name" value="Indole-3-glycerol_P_synth"/>
</dbReference>
<dbReference type="PANTHER" id="PTHR22854">
    <property type="entry name" value="TRYPTOPHAN BIOSYNTHESIS PROTEIN"/>
    <property type="match status" value="1"/>
</dbReference>
<dbReference type="InterPro" id="IPR011060">
    <property type="entry name" value="RibuloseP-bd_barrel"/>
</dbReference>
<dbReference type="EMBL" id="NVSR01000110">
    <property type="protein sequence ID" value="PCI25812.1"/>
    <property type="molecule type" value="Genomic_DNA"/>
</dbReference>
<protein>
    <recommendedName>
        <fullName evidence="8">Indole-3-glycerol phosphate synthase</fullName>
        <shortName evidence="8">IGPS</shortName>
        <ecNumber evidence="8">4.1.1.48</ecNumber>
    </recommendedName>
</protein>
<dbReference type="GO" id="GO:0000162">
    <property type="term" value="P:L-tryptophan biosynthetic process"/>
    <property type="evidence" value="ECO:0007669"/>
    <property type="project" value="UniProtKB-UniRule"/>
</dbReference>
<dbReference type="CDD" id="cd00331">
    <property type="entry name" value="IGPS"/>
    <property type="match status" value="1"/>
</dbReference>
<dbReference type="GO" id="GO:0004640">
    <property type="term" value="F:phosphoribosylanthranilate isomerase activity"/>
    <property type="evidence" value="ECO:0007669"/>
    <property type="project" value="TreeGrafter"/>
</dbReference>
<dbReference type="InterPro" id="IPR013798">
    <property type="entry name" value="Indole-3-glycerol_P_synth_dom"/>
</dbReference>
<accession>A0A2A4SX51</accession>
<gene>
    <name evidence="8" type="primary">trpC</name>
    <name evidence="10" type="ORF">COB67_10585</name>
</gene>
<dbReference type="InterPro" id="IPR001468">
    <property type="entry name" value="Indole-3-GlycerolPSynthase_CS"/>
</dbReference>
<evidence type="ECO:0000256" key="4">
    <source>
        <dbReference type="ARBA" id="ARBA00022793"/>
    </source>
</evidence>
<dbReference type="SUPFAM" id="SSF51366">
    <property type="entry name" value="Ribulose-phoshate binding barrel"/>
    <property type="match status" value="1"/>
</dbReference>
<dbReference type="PROSITE" id="PS00614">
    <property type="entry name" value="IGPS"/>
    <property type="match status" value="1"/>
</dbReference>
<evidence type="ECO:0000313" key="10">
    <source>
        <dbReference type="EMBL" id="PCI25812.1"/>
    </source>
</evidence>
<evidence type="ECO:0000259" key="9">
    <source>
        <dbReference type="Pfam" id="PF00218"/>
    </source>
</evidence>
<comment type="pathway">
    <text evidence="2 8">Amino-acid biosynthesis; L-tryptophan biosynthesis; L-tryptophan from chorismate: step 4/5.</text>
</comment>
<organism evidence="10 11">
    <name type="scientific">SAR324 cluster bacterium</name>
    <dbReference type="NCBI Taxonomy" id="2024889"/>
    <lineage>
        <taxon>Bacteria</taxon>
        <taxon>Deltaproteobacteria</taxon>
        <taxon>SAR324 cluster</taxon>
    </lineage>
</organism>
<evidence type="ECO:0000256" key="6">
    <source>
        <dbReference type="ARBA" id="ARBA00023141"/>
    </source>
</evidence>
<dbReference type="HAMAP" id="MF_00134_B">
    <property type="entry name" value="IGPS_B"/>
    <property type="match status" value="1"/>
</dbReference>
<evidence type="ECO:0000256" key="8">
    <source>
        <dbReference type="HAMAP-Rule" id="MF_00134"/>
    </source>
</evidence>
<evidence type="ECO:0000256" key="1">
    <source>
        <dbReference type="ARBA" id="ARBA00001633"/>
    </source>
</evidence>
<keyword evidence="3 8" id="KW-0028">Amino-acid biosynthesis</keyword>
<feature type="domain" description="Indole-3-glycerol phosphate synthase" evidence="9">
    <location>
        <begin position="4"/>
        <end position="255"/>
    </location>
</feature>
<reference evidence="11" key="1">
    <citation type="submission" date="2017-08" db="EMBL/GenBank/DDBJ databases">
        <title>A dynamic microbial community with high functional redundancy inhabits the cold, oxic subseafloor aquifer.</title>
        <authorList>
            <person name="Tully B.J."/>
            <person name="Wheat C.G."/>
            <person name="Glazer B.T."/>
            <person name="Huber J.A."/>
        </authorList>
    </citation>
    <scope>NUCLEOTIDE SEQUENCE [LARGE SCALE GENOMIC DNA]</scope>
</reference>
<sequence length="260" mass="29398">MNILDKINRDKQAEVDQTLKHISPADLHKKASDTRIPLDFRAALQKPGLSIIAEVKKASPSKGIIRPDFHPVEFAKSYARHQANCISILTEEKYFQGHPNFLRDIRKEVNIPLLRKDFIVDPRQIRDSYDLGADAILLIVASLKKEQILEFQQLAQEFGLTCLVEVHTQQELEVALQCESKLIGVNNRNLSTFETDIQNSIDLRQEIPSDVTCVSESGIHSTEHCDRLNKHGFDAILVGETLMRQEDPGLAISELLGKNR</sequence>
<dbReference type="PANTHER" id="PTHR22854:SF2">
    <property type="entry name" value="INDOLE-3-GLYCEROL-PHOSPHATE SYNTHASE"/>
    <property type="match status" value="1"/>
</dbReference>
<keyword evidence="7 8" id="KW-0456">Lyase</keyword>
<dbReference type="InterPro" id="IPR013785">
    <property type="entry name" value="Aldolase_TIM"/>
</dbReference>
<evidence type="ECO:0000256" key="5">
    <source>
        <dbReference type="ARBA" id="ARBA00022822"/>
    </source>
</evidence>
<evidence type="ECO:0000313" key="11">
    <source>
        <dbReference type="Proteomes" id="UP000218113"/>
    </source>
</evidence>
<comment type="catalytic activity">
    <reaction evidence="1 8">
        <text>1-(2-carboxyphenylamino)-1-deoxy-D-ribulose 5-phosphate + H(+) = (1S,2R)-1-C-(indol-3-yl)glycerol 3-phosphate + CO2 + H2O</text>
        <dbReference type="Rhea" id="RHEA:23476"/>
        <dbReference type="ChEBI" id="CHEBI:15377"/>
        <dbReference type="ChEBI" id="CHEBI:15378"/>
        <dbReference type="ChEBI" id="CHEBI:16526"/>
        <dbReference type="ChEBI" id="CHEBI:58613"/>
        <dbReference type="ChEBI" id="CHEBI:58866"/>
        <dbReference type="EC" id="4.1.1.48"/>
    </reaction>
</comment>
<proteinExistence type="inferred from homology"/>